<gene>
    <name evidence="2" type="ORF">Pan153_07170</name>
</gene>
<proteinExistence type="predicted"/>
<evidence type="ECO:0000313" key="3">
    <source>
        <dbReference type="Proteomes" id="UP000320839"/>
    </source>
</evidence>
<feature type="signal peptide" evidence="1">
    <location>
        <begin position="1"/>
        <end position="20"/>
    </location>
</feature>
<name>A0A518FIC4_9PLAN</name>
<evidence type="ECO:0000256" key="1">
    <source>
        <dbReference type="SAM" id="SignalP"/>
    </source>
</evidence>
<dbReference type="RefSeq" id="WP_145454073.1">
    <property type="nucleotide sequence ID" value="NZ_CP036317.1"/>
</dbReference>
<dbReference type="Proteomes" id="UP000320839">
    <property type="component" value="Chromosome"/>
</dbReference>
<dbReference type="EMBL" id="CP036317">
    <property type="protein sequence ID" value="QDV16096.1"/>
    <property type="molecule type" value="Genomic_DNA"/>
</dbReference>
<dbReference type="OrthoDB" id="225378at2"/>
<dbReference type="AlphaFoldDB" id="A0A518FIC4"/>
<evidence type="ECO:0000313" key="2">
    <source>
        <dbReference type="EMBL" id="QDV16096.1"/>
    </source>
</evidence>
<dbReference type="InterPro" id="IPR025737">
    <property type="entry name" value="FApF"/>
</dbReference>
<sequence length="398" mass="43914" precursor="true">MRLFCSIGALVLMMSSTLHADIFDTIEDFELTSLNVFDSKPASDVSCLDDCCDNSCCGCCKPLPAPMMIGDYSGIPLGVFSGGEVLLYQNSYSKVSNNNSAIPQDRVFFNYQYMKDMDTYKRFNGRSGGSDLSLYTFGLEKTLFCGRMSVDFLIPFSYSMDREFRQQANSYPGSDSQLEDIAFGAKGIIIDRECLTVSGGVRFEAPTGDDIHNTQPNRTWKNDAWAITPYLASIYSFSEDLFIQNFISYRFITDGNAAYQSNGAGPGGPTADFREPAIFGVDTQLGYWMMRNHGSRGVTGLMASFEVHYAATFDGGYQPAGFNPPLLYNLDGNHDILNLTAGVTALINDRSTVTAAFVAPVRNGPQSVIPPPPGNLGPYDSDRFFDWGLTIQFNYFFN</sequence>
<keyword evidence="1" id="KW-0732">Signal</keyword>
<accession>A0A518FIC4</accession>
<reference evidence="2 3" key="1">
    <citation type="submission" date="2019-02" db="EMBL/GenBank/DDBJ databases">
        <title>Deep-cultivation of Planctomycetes and their phenomic and genomic characterization uncovers novel biology.</title>
        <authorList>
            <person name="Wiegand S."/>
            <person name="Jogler M."/>
            <person name="Boedeker C."/>
            <person name="Pinto D."/>
            <person name="Vollmers J."/>
            <person name="Rivas-Marin E."/>
            <person name="Kohn T."/>
            <person name="Peeters S.H."/>
            <person name="Heuer A."/>
            <person name="Rast P."/>
            <person name="Oberbeckmann S."/>
            <person name="Bunk B."/>
            <person name="Jeske O."/>
            <person name="Meyerdierks A."/>
            <person name="Storesund J.E."/>
            <person name="Kallscheuer N."/>
            <person name="Luecker S."/>
            <person name="Lage O.M."/>
            <person name="Pohl T."/>
            <person name="Merkel B.J."/>
            <person name="Hornburger P."/>
            <person name="Mueller R.-W."/>
            <person name="Bruemmer F."/>
            <person name="Labrenz M."/>
            <person name="Spormann A.M."/>
            <person name="Op den Camp H."/>
            <person name="Overmann J."/>
            <person name="Amann R."/>
            <person name="Jetten M.S.M."/>
            <person name="Mascher T."/>
            <person name="Medema M.H."/>
            <person name="Devos D.P."/>
            <person name="Kaster A.-K."/>
            <person name="Ovreas L."/>
            <person name="Rohde M."/>
            <person name="Galperin M.Y."/>
            <person name="Jogler C."/>
        </authorList>
    </citation>
    <scope>NUCLEOTIDE SEQUENCE [LARGE SCALE GENOMIC DNA]</scope>
    <source>
        <strain evidence="2 3">Pan153</strain>
    </source>
</reference>
<protein>
    <submittedName>
        <fullName evidence="2">Uncharacterized protein</fullName>
    </submittedName>
</protein>
<feature type="chain" id="PRO_5021918215" evidence="1">
    <location>
        <begin position="21"/>
        <end position="398"/>
    </location>
</feature>
<organism evidence="2 3">
    <name type="scientific">Gimesia panareensis</name>
    <dbReference type="NCBI Taxonomy" id="2527978"/>
    <lineage>
        <taxon>Bacteria</taxon>
        <taxon>Pseudomonadati</taxon>
        <taxon>Planctomycetota</taxon>
        <taxon>Planctomycetia</taxon>
        <taxon>Planctomycetales</taxon>
        <taxon>Planctomycetaceae</taxon>
        <taxon>Gimesia</taxon>
    </lineage>
</organism>
<dbReference type="Pfam" id="PF13557">
    <property type="entry name" value="Phenol_MetA_deg"/>
    <property type="match status" value="1"/>
</dbReference>